<evidence type="ECO:0000256" key="1">
    <source>
        <dbReference type="SAM" id="MobiDB-lite"/>
    </source>
</evidence>
<accession>A0ABZ2C7E4</accession>
<gene>
    <name evidence="2" type="ORF">R4Z09_15675</name>
</gene>
<dbReference type="Proteomes" id="UP001357223">
    <property type="component" value="Chromosome"/>
</dbReference>
<dbReference type="RefSeq" id="WP_338447693.1">
    <property type="nucleotide sequence ID" value="NZ_CP137640.1"/>
</dbReference>
<proteinExistence type="predicted"/>
<dbReference type="EMBL" id="CP137640">
    <property type="protein sequence ID" value="WVX78758.1"/>
    <property type="molecule type" value="Genomic_DNA"/>
</dbReference>
<keyword evidence="3" id="KW-1185">Reference proteome</keyword>
<evidence type="ECO:0000313" key="3">
    <source>
        <dbReference type="Proteomes" id="UP001357223"/>
    </source>
</evidence>
<protein>
    <submittedName>
        <fullName evidence="2">Uncharacterized protein</fullName>
    </submittedName>
</protein>
<feature type="region of interest" description="Disordered" evidence="1">
    <location>
        <begin position="25"/>
        <end position="46"/>
    </location>
</feature>
<name>A0ABZ2C7E4_9BACI</name>
<sequence>MSNEKMESPSTLKYSIWETRTKEKIPAIKEKTSDPMGIENKLNNKK</sequence>
<organism evidence="2 3">
    <name type="scientific">Niallia oryzisoli</name>
    <dbReference type="NCBI Taxonomy" id="1737571"/>
    <lineage>
        <taxon>Bacteria</taxon>
        <taxon>Bacillati</taxon>
        <taxon>Bacillota</taxon>
        <taxon>Bacilli</taxon>
        <taxon>Bacillales</taxon>
        <taxon>Bacillaceae</taxon>
        <taxon>Niallia</taxon>
    </lineage>
</organism>
<reference evidence="2 3" key="1">
    <citation type="submission" date="2023-10" db="EMBL/GenBank/DDBJ databases">
        <title>Niallia locisalis sp.nov. isolated from a salt pond sample.</title>
        <authorList>
            <person name="Li X.-J."/>
            <person name="Dong L."/>
        </authorList>
    </citation>
    <scope>NUCLEOTIDE SEQUENCE [LARGE SCALE GENOMIC DNA]</scope>
    <source>
        <strain evidence="2 3">DSM 29761</strain>
    </source>
</reference>
<evidence type="ECO:0000313" key="2">
    <source>
        <dbReference type="EMBL" id="WVX78758.1"/>
    </source>
</evidence>